<sequence>MTIQGGENVEREGMNKVGSVLAGLAAGAFLLPVLTRLTKRRAAADTVEAQAQDRPDLPATGRFQSKQIPTLYVHGFRGGAHSTQQMVESAARATQQDSWLQVIYDSGEITYAGNWTSDLHPIVQVVFKDNWVGTRIISHYLEKILPALQEKFGFTQYNAVGHSVGATALVFAEMRNYDNPQFPKLNKLVLVGGPFDGVVALGDLPNFNRFTWTGRPILMNPTYLEMLLSRKRFPHDAKVLNVYGNINNGTNTDKYITVISAKSIRYILAPIVKSFSEIEVRGLPGEHSMMHDDSLVLKKINRFLYGQA</sequence>
<protein>
    <recommendedName>
        <fullName evidence="4">Alpha/beta hydrolase</fullName>
    </recommendedName>
</protein>
<dbReference type="InterPro" id="IPR010315">
    <property type="entry name" value="DUF915_hydro-like"/>
</dbReference>
<keyword evidence="1" id="KW-0812">Transmembrane</keyword>
<dbReference type="EMBL" id="KI271591">
    <property type="protein sequence ID" value="ERL64873.1"/>
    <property type="molecule type" value="Genomic_DNA"/>
</dbReference>
<keyword evidence="1" id="KW-1133">Transmembrane helix</keyword>
<keyword evidence="3" id="KW-1185">Reference proteome</keyword>
<dbReference type="InterPro" id="IPR029058">
    <property type="entry name" value="AB_hydrolase_fold"/>
</dbReference>
<organism evidence="2 3">
    <name type="scientific">Schleiferilactobacillus shenzhenensis LY-73</name>
    <dbReference type="NCBI Taxonomy" id="1231336"/>
    <lineage>
        <taxon>Bacteria</taxon>
        <taxon>Bacillati</taxon>
        <taxon>Bacillota</taxon>
        <taxon>Bacilli</taxon>
        <taxon>Lactobacillales</taxon>
        <taxon>Lactobacillaceae</taxon>
        <taxon>Schleiferilactobacillus</taxon>
    </lineage>
</organism>
<gene>
    <name evidence="2" type="ORF">L248_0477</name>
</gene>
<evidence type="ECO:0008006" key="4">
    <source>
        <dbReference type="Google" id="ProtNLM"/>
    </source>
</evidence>
<evidence type="ECO:0000313" key="2">
    <source>
        <dbReference type="EMBL" id="ERL64873.1"/>
    </source>
</evidence>
<dbReference type="HOGENOM" id="CLU_077377_0_0_9"/>
<feature type="transmembrane region" description="Helical" evidence="1">
    <location>
        <begin position="17"/>
        <end position="34"/>
    </location>
</feature>
<evidence type="ECO:0000313" key="3">
    <source>
        <dbReference type="Proteomes" id="UP000030647"/>
    </source>
</evidence>
<dbReference type="STRING" id="1231336.L248_0477"/>
<keyword evidence="1" id="KW-0472">Membrane</keyword>
<evidence type="ECO:0000256" key="1">
    <source>
        <dbReference type="SAM" id="Phobius"/>
    </source>
</evidence>
<dbReference type="AlphaFoldDB" id="U4TSN1"/>
<proteinExistence type="predicted"/>
<dbReference type="SUPFAM" id="SSF53474">
    <property type="entry name" value="alpha/beta-Hydrolases"/>
    <property type="match status" value="1"/>
</dbReference>
<dbReference type="Pfam" id="PF06028">
    <property type="entry name" value="DUF915"/>
    <property type="match status" value="1"/>
</dbReference>
<accession>U4TSN1</accession>
<name>U4TSN1_9LACO</name>
<dbReference type="Gene3D" id="3.40.50.1820">
    <property type="entry name" value="alpha/beta hydrolase"/>
    <property type="match status" value="1"/>
</dbReference>
<dbReference type="Proteomes" id="UP000030647">
    <property type="component" value="Unassembled WGS sequence"/>
</dbReference>
<reference evidence="3" key="1">
    <citation type="journal article" date="2013" name="Genome Announc.">
        <title>Whole-Genome Sequencing of Lactobacillus shenzhenensis Strain LY-73T.</title>
        <authorList>
            <person name="Lin Z."/>
            <person name="Liu Z."/>
            <person name="Yang R."/>
            <person name="Zou Y."/>
            <person name="Wan D."/>
            <person name="Chen J."/>
            <person name="Guo M."/>
            <person name="Zhao J."/>
            <person name="Fang C."/>
            <person name="Yang R."/>
            <person name="Liu F."/>
        </authorList>
    </citation>
    <scope>NUCLEOTIDE SEQUENCE [LARGE SCALE GENOMIC DNA]</scope>
    <source>
        <strain evidence="3">LY-73</strain>
    </source>
</reference>
<dbReference type="eggNOG" id="COG4814">
    <property type="taxonomic scope" value="Bacteria"/>
</dbReference>